<dbReference type="NCBIfam" id="NF011884">
    <property type="entry name" value="PRK15357.1"/>
    <property type="match status" value="1"/>
</dbReference>
<feature type="region of interest" description="Disordered" evidence="1">
    <location>
        <begin position="1"/>
        <end position="33"/>
    </location>
</feature>
<name>A0A3S4LYP3_SALET</name>
<feature type="transmembrane region" description="Helical" evidence="2">
    <location>
        <begin position="64"/>
        <end position="84"/>
    </location>
</feature>
<organism evidence="3 4">
    <name type="scientific">Salmonella enterica I</name>
    <dbReference type="NCBI Taxonomy" id="59201"/>
    <lineage>
        <taxon>Bacteria</taxon>
        <taxon>Pseudomonadati</taxon>
        <taxon>Pseudomonadota</taxon>
        <taxon>Gammaproteobacteria</taxon>
        <taxon>Enterobacterales</taxon>
        <taxon>Enterobacteriaceae</taxon>
        <taxon>Salmonella</taxon>
    </lineage>
</organism>
<dbReference type="NCBIfam" id="NF011885">
    <property type="entry name" value="PRK15358.1"/>
    <property type="match status" value="1"/>
</dbReference>
<dbReference type="AlphaFoldDB" id="A0A3S4LYP3"/>
<dbReference type="Proteomes" id="UP000269208">
    <property type="component" value="Chromosome"/>
</dbReference>
<dbReference type="EMBL" id="LR134190">
    <property type="protein sequence ID" value="VEB60034.1"/>
    <property type="molecule type" value="Genomic_DNA"/>
</dbReference>
<gene>
    <name evidence="3" type="ORF">NCTC6754_06226</name>
</gene>
<keyword evidence="2" id="KW-0472">Membrane</keyword>
<dbReference type="InterPro" id="IPR058223">
    <property type="entry name" value="SseG-like"/>
</dbReference>
<sequence>MKIHIPSAASNIVDGNSPPSDIQAKEVSFPPPEIPAPGTPAAPVLLTPEQIRQQRDYAIHFMQYTIRALGATVVFGLSVAAAVISGGAGLPIAILAGAALVIAIGDACCAYHNYQSICQQKEPLQTASDSVALVVSALALKCGASLNCANTLANCLSLLIRSGIAISMLVLPLQFPLPAAENIAASLDMGSVITSVSLTAIGAVLDYCLARPSGDDQENSVDELYADPSALLAEQMASLCQSATTPALMDSFWSYISGRTMKPVSPNAQVAGQRPVNAPEESPPCPSLPHPETNMESGRIGPQQGKERLLAGLAKRVIECFPKEIFSWQTVILGGQILCCSAGIALTVLSGGGAPLVALAGIGLAIAIADVACLIYHHKHHLPMAHDSIGNAVFCIANFFVNQRKSMAIAKAVSLGGRLALTATVMTHSYWSGSLGLQPHLLERLNDITYGLMSFTPLRYGWDGNDRYAGQQPIISFAGSGNARTTCAGVIVFRYIPDVHCFLNFAMLPVSLRCIYFKEKHYGYCTISGYALPHGAPGRPGH</sequence>
<evidence type="ECO:0000256" key="1">
    <source>
        <dbReference type="SAM" id="MobiDB-lite"/>
    </source>
</evidence>
<feature type="transmembrane region" description="Helical" evidence="2">
    <location>
        <begin position="90"/>
        <end position="111"/>
    </location>
</feature>
<keyword evidence="2" id="KW-1133">Transmembrane helix</keyword>
<reference evidence="3 4" key="1">
    <citation type="submission" date="2018-12" db="EMBL/GenBank/DDBJ databases">
        <authorList>
            <consortium name="Pathogen Informatics"/>
        </authorList>
    </citation>
    <scope>NUCLEOTIDE SEQUENCE [LARGE SCALE GENOMIC DNA]</scope>
    <source>
        <strain evidence="3 4">NCTC6754</strain>
    </source>
</reference>
<evidence type="ECO:0000313" key="4">
    <source>
        <dbReference type="Proteomes" id="UP000269208"/>
    </source>
</evidence>
<feature type="transmembrane region" description="Helical" evidence="2">
    <location>
        <begin position="356"/>
        <end position="376"/>
    </location>
</feature>
<evidence type="ECO:0000256" key="2">
    <source>
        <dbReference type="SAM" id="Phobius"/>
    </source>
</evidence>
<evidence type="ECO:0000313" key="3">
    <source>
        <dbReference type="EMBL" id="VEB60034.1"/>
    </source>
</evidence>
<keyword evidence="2" id="KW-0812">Transmembrane</keyword>
<protein>
    <submittedName>
        <fullName evidence="3">Pathogenicity island 2 effector protein SseF</fullName>
    </submittedName>
</protein>
<feature type="transmembrane region" description="Helical" evidence="2">
    <location>
        <begin position="325"/>
        <end position="350"/>
    </location>
</feature>
<accession>A0A3S4LYP3</accession>
<proteinExistence type="predicted"/>
<feature type="region of interest" description="Disordered" evidence="1">
    <location>
        <begin position="266"/>
        <end position="300"/>
    </location>
</feature>
<dbReference type="InterPro" id="IPR058222">
    <property type="entry name" value="SseF-like"/>
</dbReference>
<feature type="compositionally biased region" description="Polar residues" evidence="1">
    <location>
        <begin position="8"/>
        <end position="20"/>
    </location>
</feature>